<organism evidence="1 2">
    <name type="scientific">Vararia minispora EC-137</name>
    <dbReference type="NCBI Taxonomy" id="1314806"/>
    <lineage>
        <taxon>Eukaryota</taxon>
        <taxon>Fungi</taxon>
        <taxon>Dikarya</taxon>
        <taxon>Basidiomycota</taxon>
        <taxon>Agaricomycotina</taxon>
        <taxon>Agaricomycetes</taxon>
        <taxon>Russulales</taxon>
        <taxon>Lachnocladiaceae</taxon>
        <taxon>Vararia</taxon>
    </lineage>
</organism>
<dbReference type="EMBL" id="MU273595">
    <property type="protein sequence ID" value="KAI0031031.1"/>
    <property type="molecule type" value="Genomic_DNA"/>
</dbReference>
<name>A0ACB8QGR4_9AGAM</name>
<sequence>MSPQHDGDSPPLPRPRSNTNSFANFAWRRKPEPATPTASVSNVHASDAKSVDELLVSLTPPAVPSLSMARQLVQALTSSPSLPKTGSILIVLPSLCSKDVPALRAVGFEALAAYLGNPSTPPLTDHDRYLFFSLFPPTAQTWTFDVWESAQRALEKLTRNGEEIVGIERPLLQLLTAWIDGSFAGLLSRDNIATNDRTERERSVVTQCAFLTRALSQLKTLARLGEEDVAGVLGFLGGLVERSLLLPSDAFGSSSPGTEPQTPQTPTRITHRRHHSSASVTLVSSHSSPLSNIRRPVDVAISVYLEHLSQQMRFLSPSHLRIILPTLFRALACYASLLPRLSLTENGEFGASHVLEGRIVGTLELLLNGAYASTCYVILKRHMLPLTDVDFRIALETSAGACRALRIYWRRALCARLARMVISKSPHPDAYAPSGAPGVDLDTSLLERAWAKDEVTRGDLSRVGRLFRHTAEAWVGLTPDAFPGSDITDREEVLSEIAGAIRDLFQEYDLRGDLADIDDEESSVTGGVLSALTAYIDPMKNDDCSPYIVPLSHYADAPTLFLRILASLLGRDQLTTPINPPLTAILLRISEHLSDADTSKTVNAMFDRGDLSPLSMEWIDNWVTLCSKPELTSVARPATRAAVLEALQNSFAFVRDVPVHRHPFVDVILQSCQSHDPEKGSRDGYEVVWHVLADELVLRMTEAHEHAEAAQRPVSDAHAFVDSVLDLLNRTAAEDVDADPEPLSPVPQPVQTPILSPTFSRNQSELVVAPKEKEPGIISLLSSFASGSRTQSQQAPRADDSSSVSVPLALPETTIMSAGVGAVVALIHIFSQLAFTPYALSGDSRFVAVRIFGILIDLLTTTKSARVRLAILQFFFRLRVDRDHRLYSMYKRYDRLGLIATLAGIIGRTGPPGSATDHSAVTEDEAAPVISPSRARAFQRDGRRASRGRDVRPDRSASSRSRSRVAPRIISPTELTPSFERPRKPLWHVPELLPFDIPESDTPSDGLMSYDPEGPGNRMVLPTSRLLRAFTEILHSERDWEILSYVLCHLPTFLANKHLFCGPNSRAAIAQLLDTLSADITSGELGKHIETWPTGLRARDAHGLAFHTLSVLISYRACFDAQRRHILVEVLMSGLGGGHATVKACIQALSIAAFELPSSVRRFLPDILIKLSQIMTNVSIATSIIDFLAIVGSQPTLYANFIERDFKMVFGVALQYLRLHNRPDSSESTSVLSQHVRLMSYYILYVWFLAVKQSDRSKHVKYITRQLLLANEGREDIDELTEVAFDWLARYTYGSADPRPASSMLSEIIMSPSGSTQPPDTVMEKSWLVGNALITIRSLMKRGWVEVNARRPSGLTRFLARVENLPMVGPGEVDPDTVSIPAVLAMDHEIGTADDALYQAVMQTISPVPDEPAADEEPPPRPNPITGYVWQRSAPSQRRKDVVVDPSFFALQLSTYPQPRQNTKIDDASSLPTFIRTFDRMPVIDTLKVGVLYVAPGQTDEREILGNLHGSPAYTRFLEGLGRLINLRGQVDVYAGGLDPDEDGEYAYAWWDDIGQILYHTATLMPNHGHDPHYNLKKRHIGNDFVRIVWNDSGAPYRFDTLSTEFQFCNIIIEAHSLGAIAAFSNSQHENEYFRVMIQRAPGMSDFAPVGDFKLISAENLPLLVRQLSLLADWYSSIHRHAVHCPGQEMETNWRARLRALKRFAAQQLAKKSVEPASVPGDGILAQESSRDFTGMF</sequence>
<proteinExistence type="predicted"/>
<reference evidence="1" key="2">
    <citation type="journal article" date="2022" name="New Phytol.">
        <title>Evolutionary transition to the ectomycorrhizal habit in the genomes of a hyperdiverse lineage of mushroom-forming fungi.</title>
        <authorList>
            <person name="Looney B."/>
            <person name="Miyauchi S."/>
            <person name="Morin E."/>
            <person name="Drula E."/>
            <person name="Courty P.E."/>
            <person name="Kohler A."/>
            <person name="Kuo A."/>
            <person name="LaButti K."/>
            <person name="Pangilinan J."/>
            <person name="Lipzen A."/>
            <person name="Riley R."/>
            <person name="Andreopoulos W."/>
            <person name="He G."/>
            <person name="Johnson J."/>
            <person name="Nolan M."/>
            <person name="Tritt A."/>
            <person name="Barry K.W."/>
            <person name="Grigoriev I.V."/>
            <person name="Nagy L.G."/>
            <person name="Hibbett D."/>
            <person name="Henrissat B."/>
            <person name="Matheny P.B."/>
            <person name="Labbe J."/>
            <person name="Martin F.M."/>
        </authorList>
    </citation>
    <scope>NUCLEOTIDE SEQUENCE</scope>
    <source>
        <strain evidence="1">EC-137</strain>
    </source>
</reference>
<gene>
    <name evidence="1" type="ORF">K488DRAFT_52957</name>
</gene>
<evidence type="ECO:0000313" key="1">
    <source>
        <dbReference type="EMBL" id="KAI0031031.1"/>
    </source>
</evidence>
<keyword evidence="2" id="KW-1185">Reference proteome</keyword>
<evidence type="ECO:0000313" key="2">
    <source>
        <dbReference type="Proteomes" id="UP000814128"/>
    </source>
</evidence>
<reference evidence="1" key="1">
    <citation type="submission" date="2021-02" db="EMBL/GenBank/DDBJ databases">
        <authorList>
            <consortium name="DOE Joint Genome Institute"/>
            <person name="Ahrendt S."/>
            <person name="Looney B.P."/>
            <person name="Miyauchi S."/>
            <person name="Morin E."/>
            <person name="Drula E."/>
            <person name="Courty P.E."/>
            <person name="Chicoki N."/>
            <person name="Fauchery L."/>
            <person name="Kohler A."/>
            <person name="Kuo A."/>
            <person name="Labutti K."/>
            <person name="Pangilinan J."/>
            <person name="Lipzen A."/>
            <person name="Riley R."/>
            <person name="Andreopoulos W."/>
            <person name="He G."/>
            <person name="Johnson J."/>
            <person name="Barry K.W."/>
            <person name="Grigoriev I.V."/>
            <person name="Nagy L."/>
            <person name="Hibbett D."/>
            <person name="Henrissat B."/>
            <person name="Matheny P.B."/>
            <person name="Labbe J."/>
            <person name="Martin F."/>
        </authorList>
    </citation>
    <scope>NUCLEOTIDE SEQUENCE</scope>
    <source>
        <strain evidence="1">EC-137</strain>
    </source>
</reference>
<accession>A0ACB8QGR4</accession>
<dbReference type="Proteomes" id="UP000814128">
    <property type="component" value="Unassembled WGS sequence"/>
</dbReference>
<comment type="caution">
    <text evidence="1">The sequence shown here is derived from an EMBL/GenBank/DDBJ whole genome shotgun (WGS) entry which is preliminary data.</text>
</comment>
<protein>
    <submittedName>
        <fullName evidence="1">Uncharacterized protein</fullName>
    </submittedName>
</protein>